<dbReference type="InterPro" id="IPR036322">
    <property type="entry name" value="WD40_repeat_dom_sf"/>
</dbReference>
<evidence type="ECO:0000256" key="1">
    <source>
        <dbReference type="ARBA" id="ARBA00022574"/>
    </source>
</evidence>
<reference evidence="7" key="1">
    <citation type="submission" date="2017-02" db="UniProtKB">
        <authorList>
            <consortium name="WormBaseParasite"/>
        </authorList>
    </citation>
    <scope>IDENTIFICATION</scope>
</reference>
<dbReference type="Pfam" id="PF00400">
    <property type="entry name" value="WD40"/>
    <property type="match status" value="2"/>
</dbReference>
<dbReference type="InterPro" id="IPR015943">
    <property type="entry name" value="WD40/YVTN_repeat-like_dom_sf"/>
</dbReference>
<feature type="compositionally biased region" description="Polar residues" evidence="4">
    <location>
        <begin position="88"/>
        <end position="101"/>
    </location>
</feature>
<evidence type="ECO:0000256" key="4">
    <source>
        <dbReference type="SAM" id="MobiDB-lite"/>
    </source>
</evidence>
<dbReference type="SMART" id="SM00320">
    <property type="entry name" value="WD40"/>
    <property type="match status" value="2"/>
</dbReference>
<feature type="repeat" description="WD" evidence="3">
    <location>
        <begin position="14"/>
        <end position="45"/>
    </location>
</feature>
<keyword evidence="2" id="KW-0677">Repeat</keyword>
<dbReference type="STRING" id="6216.A0A0R3SMN6"/>
<dbReference type="SUPFAM" id="SSF50978">
    <property type="entry name" value="WD40 repeat-like"/>
    <property type="match status" value="1"/>
</dbReference>
<organism evidence="7">
    <name type="scientific">Hymenolepis diminuta</name>
    <name type="common">Rat tapeworm</name>
    <dbReference type="NCBI Taxonomy" id="6216"/>
    <lineage>
        <taxon>Eukaryota</taxon>
        <taxon>Metazoa</taxon>
        <taxon>Spiralia</taxon>
        <taxon>Lophotrochozoa</taxon>
        <taxon>Platyhelminthes</taxon>
        <taxon>Cestoda</taxon>
        <taxon>Eucestoda</taxon>
        <taxon>Cyclophyllidea</taxon>
        <taxon>Hymenolepididae</taxon>
        <taxon>Hymenolepis</taxon>
    </lineage>
</organism>
<dbReference type="Gene3D" id="2.130.10.10">
    <property type="entry name" value="YVTN repeat-like/Quinoprotein amine dehydrogenase"/>
    <property type="match status" value="1"/>
</dbReference>
<protein>
    <submittedName>
        <fullName evidence="7">WD_REPEATS_REGION domain-containing protein</fullName>
    </submittedName>
</protein>
<accession>A0A0R3SMN6</accession>
<feature type="region of interest" description="Disordered" evidence="4">
    <location>
        <begin position="81"/>
        <end position="106"/>
    </location>
</feature>
<dbReference type="AlphaFoldDB" id="A0A0R3SMN6"/>
<dbReference type="PANTHER" id="PTHR22847">
    <property type="entry name" value="WD40 REPEAT PROTEIN"/>
    <property type="match status" value="1"/>
</dbReference>
<dbReference type="Proteomes" id="UP000274504">
    <property type="component" value="Unassembled WGS sequence"/>
</dbReference>
<dbReference type="EMBL" id="UYSG01004489">
    <property type="protein sequence ID" value="VDL58517.1"/>
    <property type="molecule type" value="Genomic_DNA"/>
</dbReference>
<sequence>MVGIYDVQYCVKTLSEHREWIRCVRPNADGSLLASCSNDKEVRVWFQGTSPREWKPQTVLYGHEHVVECVAWLNTSPQNAKSIAAGNKTENGESQPETQKMNGGDDANSDYVPVILASGARDRQICIWDVKASTLLFVL</sequence>
<dbReference type="PROSITE" id="PS50294">
    <property type="entry name" value="WD_REPEATS_REGION"/>
    <property type="match status" value="1"/>
</dbReference>
<dbReference type="GO" id="GO:1990234">
    <property type="term" value="C:transferase complex"/>
    <property type="evidence" value="ECO:0007669"/>
    <property type="project" value="UniProtKB-ARBA"/>
</dbReference>
<dbReference type="PANTHER" id="PTHR22847:SF637">
    <property type="entry name" value="WD REPEAT DOMAIN 5B"/>
    <property type="match status" value="1"/>
</dbReference>
<evidence type="ECO:0000313" key="5">
    <source>
        <dbReference type="EMBL" id="VDL58517.1"/>
    </source>
</evidence>
<keyword evidence="1 3" id="KW-0853">WD repeat</keyword>
<evidence type="ECO:0000313" key="7">
    <source>
        <dbReference type="WBParaSite" id="HDID_0000620101-mRNA-1"/>
    </source>
</evidence>
<name>A0A0R3SMN6_HYMDI</name>
<dbReference type="OrthoDB" id="674604at2759"/>
<evidence type="ECO:0000313" key="6">
    <source>
        <dbReference type="Proteomes" id="UP000274504"/>
    </source>
</evidence>
<feature type="repeat" description="WD" evidence="3">
    <location>
        <begin position="116"/>
        <end position="138"/>
    </location>
</feature>
<gene>
    <name evidence="5" type="ORF">HDID_LOCUS6199</name>
</gene>
<dbReference type="WBParaSite" id="HDID_0000620101-mRNA-1">
    <property type="protein sequence ID" value="HDID_0000620101-mRNA-1"/>
    <property type="gene ID" value="HDID_0000620101"/>
</dbReference>
<evidence type="ECO:0000256" key="3">
    <source>
        <dbReference type="PROSITE-ProRule" id="PRU00221"/>
    </source>
</evidence>
<reference evidence="5 6" key="2">
    <citation type="submission" date="2018-11" db="EMBL/GenBank/DDBJ databases">
        <authorList>
            <consortium name="Pathogen Informatics"/>
        </authorList>
    </citation>
    <scope>NUCLEOTIDE SEQUENCE [LARGE SCALE GENOMIC DNA]</scope>
</reference>
<dbReference type="PROSITE" id="PS50082">
    <property type="entry name" value="WD_REPEATS_2"/>
    <property type="match status" value="2"/>
</dbReference>
<evidence type="ECO:0000256" key="2">
    <source>
        <dbReference type="ARBA" id="ARBA00022737"/>
    </source>
</evidence>
<dbReference type="InterPro" id="IPR001680">
    <property type="entry name" value="WD40_rpt"/>
</dbReference>
<proteinExistence type="predicted"/>